<dbReference type="Gene3D" id="3.90.550.10">
    <property type="entry name" value="Spore Coat Polysaccharide Biosynthesis Protein SpsA, Chain A"/>
    <property type="match status" value="1"/>
</dbReference>
<dbReference type="Proteomes" id="UP001161160">
    <property type="component" value="Unassembled WGS sequence"/>
</dbReference>
<proteinExistence type="predicted"/>
<dbReference type="EMBL" id="JARXYA010000010">
    <property type="protein sequence ID" value="MDH6504601.1"/>
    <property type="molecule type" value="Genomic_DNA"/>
</dbReference>
<sequence>MPLIDSIKSLRPNIEVILIVNGPAPSEFDQEYRSKLFAYLSHHNGTYPMVFPTFQSLAKMWNRGILASTSECVLILNDDLKILSKNDQSFFDNFELALQTAPETFTINGSFSHFVVSKREVIDVGFFDERLLGLGEEDGDFYWRYHEKFNKEIPNIEIELIDNIHSDVADDGYVKGIRTASKFNRDFMKKQKYKDILFGGYKGMFDKRVKKILPDEVQYPYETFYLKNKDSL</sequence>
<keyword evidence="2" id="KW-1185">Reference proteome</keyword>
<dbReference type="RefSeq" id="WP_280756929.1">
    <property type="nucleotide sequence ID" value="NZ_JARXXW010000010.1"/>
</dbReference>
<protein>
    <recommendedName>
        <fullName evidence="3">Glycosyltransferase 2-like prokaryotic type domain-containing protein</fullName>
    </recommendedName>
</protein>
<name>A0AA43M9D6_9BURK</name>
<evidence type="ECO:0008006" key="3">
    <source>
        <dbReference type="Google" id="ProtNLM"/>
    </source>
</evidence>
<gene>
    <name evidence="1" type="ORF">M2127_001927</name>
</gene>
<reference evidence="1" key="1">
    <citation type="submission" date="2023-04" db="EMBL/GenBank/DDBJ databases">
        <title>Genome Encyclopedia of Bacteria and Archaea VI: Functional Genomics of Type Strains.</title>
        <authorList>
            <person name="Whitman W."/>
        </authorList>
    </citation>
    <scope>NUCLEOTIDE SEQUENCE</scope>
    <source>
        <strain evidence="1">Enz.4-51</strain>
    </source>
</reference>
<accession>A0AA43M9D6</accession>
<dbReference type="InterPro" id="IPR029044">
    <property type="entry name" value="Nucleotide-diphossugar_trans"/>
</dbReference>
<dbReference type="SUPFAM" id="SSF53448">
    <property type="entry name" value="Nucleotide-diphospho-sugar transferases"/>
    <property type="match status" value="1"/>
</dbReference>
<evidence type="ECO:0000313" key="1">
    <source>
        <dbReference type="EMBL" id="MDH6504601.1"/>
    </source>
</evidence>
<evidence type="ECO:0000313" key="2">
    <source>
        <dbReference type="Proteomes" id="UP001161160"/>
    </source>
</evidence>
<comment type="caution">
    <text evidence="1">The sequence shown here is derived from an EMBL/GenBank/DDBJ whole genome shotgun (WGS) entry which is preliminary data.</text>
</comment>
<organism evidence="1 2">
    <name type="scientific">Polynucleobacter sphagniphilus</name>
    <dbReference type="NCBI Taxonomy" id="1743169"/>
    <lineage>
        <taxon>Bacteria</taxon>
        <taxon>Pseudomonadati</taxon>
        <taxon>Pseudomonadota</taxon>
        <taxon>Betaproteobacteria</taxon>
        <taxon>Burkholderiales</taxon>
        <taxon>Burkholderiaceae</taxon>
        <taxon>Polynucleobacter</taxon>
    </lineage>
</organism>
<dbReference type="AlphaFoldDB" id="A0AA43M9D6"/>